<keyword evidence="3" id="KW-1185">Reference proteome</keyword>
<evidence type="ECO:0000313" key="3">
    <source>
        <dbReference type="Proteomes" id="UP001285441"/>
    </source>
</evidence>
<sequence>MGKPKAAPAAMLEDGPTVHKTAQGAKKLPVRWQLERRGRTLKVVGADKSKPDDYTLDPLLYVERHQGHCSKPRLLMHESGHKKDKSPVVAHISLPKTGKMRWLGCLCSCIGLKGGNPKDFKIVLPAGFNGRERDSVIQMQALQIRELRDLARSKTYQITMRTATGRDETFQWIDYSSLLHAADEIHLAHKADMPSVKSGDPRPAKPTEFKAKVSMSNLTKKFTGSGWMMVRLSSPNRCPAGSPRPLGWTEQGHEIVATMAQPMITGTGIRCALTFQFWGAAAKGQLGEEFTRVATLTAINIWDIEDRERQRKMNEMGQNRR</sequence>
<proteinExistence type="predicted"/>
<evidence type="ECO:0000256" key="1">
    <source>
        <dbReference type="SAM" id="MobiDB-lite"/>
    </source>
</evidence>
<comment type="caution">
    <text evidence="2">The sequence shown here is derived from an EMBL/GenBank/DDBJ whole genome shotgun (WGS) entry which is preliminary data.</text>
</comment>
<dbReference type="Proteomes" id="UP001285441">
    <property type="component" value="Unassembled WGS sequence"/>
</dbReference>
<organism evidence="2 3">
    <name type="scientific">Podospora didyma</name>
    <dbReference type="NCBI Taxonomy" id="330526"/>
    <lineage>
        <taxon>Eukaryota</taxon>
        <taxon>Fungi</taxon>
        <taxon>Dikarya</taxon>
        <taxon>Ascomycota</taxon>
        <taxon>Pezizomycotina</taxon>
        <taxon>Sordariomycetes</taxon>
        <taxon>Sordariomycetidae</taxon>
        <taxon>Sordariales</taxon>
        <taxon>Podosporaceae</taxon>
        <taxon>Podospora</taxon>
    </lineage>
</organism>
<reference evidence="2" key="2">
    <citation type="submission" date="2023-06" db="EMBL/GenBank/DDBJ databases">
        <authorList>
            <consortium name="Lawrence Berkeley National Laboratory"/>
            <person name="Haridas S."/>
            <person name="Hensen N."/>
            <person name="Bonometti L."/>
            <person name="Westerberg I."/>
            <person name="Brannstrom I.O."/>
            <person name="Guillou S."/>
            <person name="Cros-Aarteil S."/>
            <person name="Calhoun S."/>
            <person name="Kuo A."/>
            <person name="Mondo S."/>
            <person name="Pangilinan J."/>
            <person name="Riley R."/>
            <person name="LaButti K."/>
            <person name="Andreopoulos B."/>
            <person name="Lipzen A."/>
            <person name="Chen C."/>
            <person name="Yanf M."/>
            <person name="Daum C."/>
            <person name="Ng V."/>
            <person name="Clum A."/>
            <person name="Steindorff A."/>
            <person name="Ohm R."/>
            <person name="Martin F."/>
            <person name="Silar P."/>
            <person name="Natvig D."/>
            <person name="Lalanne C."/>
            <person name="Gautier V."/>
            <person name="Ament-velasquez S.L."/>
            <person name="Kruys A."/>
            <person name="Hutchinson M.I."/>
            <person name="Powell A.J."/>
            <person name="Barry K."/>
            <person name="Miller A.N."/>
            <person name="Grigoriev I.V."/>
            <person name="Debuchy R."/>
            <person name="Gladieux P."/>
            <person name="Thoren M.H."/>
            <person name="Johannesson H."/>
        </authorList>
    </citation>
    <scope>NUCLEOTIDE SEQUENCE</scope>
    <source>
        <strain evidence="2">CBS 232.78</strain>
    </source>
</reference>
<dbReference type="EMBL" id="JAULSW010000004">
    <property type="protein sequence ID" value="KAK3385905.1"/>
    <property type="molecule type" value="Genomic_DNA"/>
</dbReference>
<gene>
    <name evidence="2" type="ORF">B0H63DRAFT_560396</name>
</gene>
<protein>
    <submittedName>
        <fullName evidence="2">Uncharacterized protein</fullName>
    </submittedName>
</protein>
<feature type="region of interest" description="Disordered" evidence="1">
    <location>
        <begin position="1"/>
        <end position="23"/>
    </location>
</feature>
<evidence type="ECO:0000313" key="2">
    <source>
        <dbReference type="EMBL" id="KAK3385905.1"/>
    </source>
</evidence>
<dbReference type="AlphaFoldDB" id="A0AAE0NR23"/>
<accession>A0AAE0NR23</accession>
<name>A0AAE0NR23_9PEZI</name>
<reference evidence="2" key="1">
    <citation type="journal article" date="2023" name="Mol. Phylogenet. Evol.">
        <title>Genome-scale phylogeny and comparative genomics of the fungal order Sordariales.</title>
        <authorList>
            <person name="Hensen N."/>
            <person name="Bonometti L."/>
            <person name="Westerberg I."/>
            <person name="Brannstrom I.O."/>
            <person name="Guillou S."/>
            <person name="Cros-Aarteil S."/>
            <person name="Calhoun S."/>
            <person name="Haridas S."/>
            <person name="Kuo A."/>
            <person name="Mondo S."/>
            <person name="Pangilinan J."/>
            <person name="Riley R."/>
            <person name="LaButti K."/>
            <person name="Andreopoulos B."/>
            <person name="Lipzen A."/>
            <person name="Chen C."/>
            <person name="Yan M."/>
            <person name="Daum C."/>
            <person name="Ng V."/>
            <person name="Clum A."/>
            <person name="Steindorff A."/>
            <person name="Ohm R.A."/>
            <person name="Martin F."/>
            <person name="Silar P."/>
            <person name="Natvig D.O."/>
            <person name="Lalanne C."/>
            <person name="Gautier V."/>
            <person name="Ament-Velasquez S.L."/>
            <person name="Kruys A."/>
            <person name="Hutchinson M.I."/>
            <person name="Powell A.J."/>
            <person name="Barry K."/>
            <person name="Miller A.N."/>
            <person name="Grigoriev I.V."/>
            <person name="Debuchy R."/>
            <person name="Gladieux P."/>
            <person name="Hiltunen Thoren M."/>
            <person name="Johannesson H."/>
        </authorList>
    </citation>
    <scope>NUCLEOTIDE SEQUENCE</scope>
    <source>
        <strain evidence="2">CBS 232.78</strain>
    </source>
</reference>